<dbReference type="GO" id="GO:0008270">
    <property type="term" value="F:zinc ion binding"/>
    <property type="evidence" value="ECO:0007669"/>
    <property type="project" value="UniProtKB-KW"/>
</dbReference>
<gene>
    <name evidence="5" type="ORF">FNV43_RR02804</name>
</gene>
<evidence type="ECO:0000256" key="3">
    <source>
        <dbReference type="ARBA" id="ARBA00022833"/>
    </source>
</evidence>
<organism evidence="5 6">
    <name type="scientific">Rhamnella rubrinervis</name>
    <dbReference type="NCBI Taxonomy" id="2594499"/>
    <lineage>
        <taxon>Eukaryota</taxon>
        <taxon>Viridiplantae</taxon>
        <taxon>Streptophyta</taxon>
        <taxon>Embryophyta</taxon>
        <taxon>Tracheophyta</taxon>
        <taxon>Spermatophyta</taxon>
        <taxon>Magnoliopsida</taxon>
        <taxon>eudicotyledons</taxon>
        <taxon>Gunneridae</taxon>
        <taxon>Pentapetalae</taxon>
        <taxon>rosids</taxon>
        <taxon>fabids</taxon>
        <taxon>Rosales</taxon>
        <taxon>Rhamnaceae</taxon>
        <taxon>rhamnoid group</taxon>
        <taxon>Rhamneae</taxon>
        <taxon>Rhamnella</taxon>
    </lineage>
</organism>
<comment type="caution">
    <text evidence="5">The sequence shown here is derived from an EMBL/GenBank/DDBJ whole genome shotgun (WGS) entry which is preliminary data.</text>
</comment>
<dbReference type="AlphaFoldDB" id="A0A8K0HGK6"/>
<dbReference type="PANTHER" id="PTHR31948">
    <property type="entry name" value="ZINC-FINGER HOMEODOMAIN PROTEIN 2"/>
    <property type="match status" value="1"/>
</dbReference>
<evidence type="ECO:0000256" key="1">
    <source>
        <dbReference type="ARBA" id="ARBA00022723"/>
    </source>
</evidence>
<dbReference type="PANTHER" id="PTHR31948:SF156">
    <property type="entry name" value="ZF-HD DIMERIZATION-TYPE DOMAIN-CONTAINING PROTEIN"/>
    <property type="match status" value="1"/>
</dbReference>
<dbReference type="OrthoDB" id="682018at2759"/>
<keyword evidence="2" id="KW-0863">Zinc-finger</keyword>
<proteinExistence type="predicted"/>
<dbReference type="GO" id="GO:0005634">
    <property type="term" value="C:nucleus"/>
    <property type="evidence" value="ECO:0007669"/>
    <property type="project" value="TreeGrafter"/>
</dbReference>
<dbReference type="GO" id="GO:0050793">
    <property type="term" value="P:regulation of developmental process"/>
    <property type="evidence" value="ECO:0007669"/>
    <property type="project" value="TreeGrafter"/>
</dbReference>
<name>A0A8K0HGK6_9ROSA</name>
<keyword evidence="1" id="KW-0479">Metal-binding</keyword>
<protein>
    <recommendedName>
        <fullName evidence="4">ZF-HD dimerization-type domain-containing protein</fullName>
    </recommendedName>
</protein>
<keyword evidence="6" id="KW-1185">Reference proteome</keyword>
<evidence type="ECO:0000313" key="6">
    <source>
        <dbReference type="Proteomes" id="UP000796880"/>
    </source>
</evidence>
<dbReference type="GO" id="GO:0003700">
    <property type="term" value="F:DNA-binding transcription factor activity"/>
    <property type="evidence" value="ECO:0007669"/>
    <property type="project" value="TreeGrafter"/>
</dbReference>
<dbReference type="Proteomes" id="UP000796880">
    <property type="component" value="Unassembled WGS sequence"/>
</dbReference>
<keyword evidence="3" id="KW-0862">Zinc</keyword>
<dbReference type="NCBIfam" id="TIGR01566">
    <property type="entry name" value="ZF_HD_prot_N"/>
    <property type="match status" value="1"/>
</dbReference>
<dbReference type="PROSITE" id="PS51523">
    <property type="entry name" value="ZF_HD_DIMER"/>
    <property type="match status" value="1"/>
</dbReference>
<dbReference type="EMBL" id="VOIH02000002">
    <property type="protein sequence ID" value="KAF3452371.1"/>
    <property type="molecule type" value="Genomic_DNA"/>
</dbReference>
<feature type="domain" description="ZF-HD dimerization-type" evidence="4">
    <location>
        <begin position="7"/>
        <end position="59"/>
    </location>
</feature>
<sequence>MRTTIKYKECVRNHAASMGGHAVDGCREFTAHDDDDDHHHHQDLLCAACGCHRNFHRKEMIHNGVPMNITSRYVTPTTTSTVTTTSVPLMGPNNCHKYYLWTGEERKVIVLRPTPYPPPGFSNVHHPDHHNHYNYEHGVLYGHDHHEVEAEKKPPTKRPKMEI</sequence>
<reference evidence="5" key="1">
    <citation type="submission" date="2020-03" db="EMBL/GenBank/DDBJ databases">
        <title>A high-quality chromosome-level genome assembly of a woody plant with both climbing and erect habits, Rhamnella rubrinervis.</title>
        <authorList>
            <person name="Lu Z."/>
            <person name="Yang Y."/>
            <person name="Zhu X."/>
            <person name="Sun Y."/>
        </authorList>
    </citation>
    <scope>NUCLEOTIDE SEQUENCE</scope>
    <source>
        <strain evidence="5">BYM</strain>
        <tissue evidence="5">Leaf</tissue>
    </source>
</reference>
<dbReference type="GO" id="GO:0000976">
    <property type="term" value="F:transcription cis-regulatory region binding"/>
    <property type="evidence" value="ECO:0007669"/>
    <property type="project" value="TreeGrafter"/>
</dbReference>
<accession>A0A8K0HGK6</accession>
<evidence type="ECO:0000259" key="4">
    <source>
        <dbReference type="PROSITE" id="PS51523"/>
    </source>
</evidence>
<evidence type="ECO:0000256" key="2">
    <source>
        <dbReference type="ARBA" id="ARBA00022771"/>
    </source>
</evidence>
<evidence type="ECO:0000313" key="5">
    <source>
        <dbReference type="EMBL" id="KAF3452371.1"/>
    </source>
</evidence>
<dbReference type="Pfam" id="PF04770">
    <property type="entry name" value="ZF-HD_dimer"/>
    <property type="match status" value="1"/>
</dbReference>
<dbReference type="InterPro" id="IPR006456">
    <property type="entry name" value="ZF_HD_homeobox_Cys/His_dimer"/>
</dbReference>